<comment type="caution">
    <text evidence="2">The sequence shown here is derived from an EMBL/GenBank/DDBJ whole genome shotgun (WGS) entry which is preliminary data.</text>
</comment>
<keyword evidence="3" id="KW-1185">Reference proteome</keyword>
<name>A0A443IWJ7_9BACI</name>
<dbReference type="OrthoDB" id="9808428at2"/>
<dbReference type="Pfam" id="PF05685">
    <property type="entry name" value="Uma2"/>
    <property type="match status" value="1"/>
</dbReference>
<protein>
    <submittedName>
        <fullName evidence="2">Uma2 family endonuclease</fullName>
    </submittedName>
</protein>
<dbReference type="AlphaFoldDB" id="A0A443IWJ7"/>
<gene>
    <name evidence="2" type="ORF">D4N35_007055</name>
</gene>
<sequence>MSLPIENRIHTYADYLSWPDNERIEIIDGTPYFQATPSRIHQEKLSELHRQIANFLIGKECKVYPAPFHVVFDLEDEANGWENSKNVCEPDISIICDKSKLDDSGCKGSPDLIIEIISPSTARKDKIEKFNLYERAKVKEYWIVEPQEKIVSVFTLEENQRYGRPDLYTEVDEVKVSIFDGLNIDLASVCA</sequence>
<reference evidence="2" key="1">
    <citation type="submission" date="2018-12" db="EMBL/GenBank/DDBJ databases">
        <authorList>
            <person name="Sun L."/>
            <person name="Chen Z."/>
        </authorList>
    </citation>
    <scope>NUCLEOTIDE SEQUENCE [LARGE SCALE GENOMIC DNA]</scope>
    <source>
        <strain evidence="2">DSM 16012</strain>
    </source>
</reference>
<dbReference type="GO" id="GO:0004519">
    <property type="term" value="F:endonuclease activity"/>
    <property type="evidence" value="ECO:0007669"/>
    <property type="project" value="UniProtKB-KW"/>
</dbReference>
<accession>A0A443IWJ7</accession>
<proteinExistence type="predicted"/>
<dbReference type="EMBL" id="QYTU02000011">
    <property type="protein sequence ID" value="RWR12445.1"/>
    <property type="molecule type" value="Genomic_DNA"/>
</dbReference>
<dbReference type="InterPro" id="IPR011335">
    <property type="entry name" value="Restrct_endonuc-II-like"/>
</dbReference>
<dbReference type="PANTHER" id="PTHR36558:SF1">
    <property type="entry name" value="RESTRICTION ENDONUCLEASE DOMAIN-CONTAINING PROTEIN-RELATED"/>
    <property type="match status" value="1"/>
</dbReference>
<keyword evidence="2" id="KW-0540">Nuclease</keyword>
<dbReference type="Gene3D" id="3.90.1570.10">
    <property type="entry name" value="tt1808, chain A"/>
    <property type="match status" value="1"/>
</dbReference>
<keyword evidence="2" id="KW-0255">Endonuclease</keyword>
<dbReference type="SUPFAM" id="SSF52980">
    <property type="entry name" value="Restriction endonuclease-like"/>
    <property type="match status" value="1"/>
</dbReference>
<evidence type="ECO:0000259" key="1">
    <source>
        <dbReference type="Pfam" id="PF05685"/>
    </source>
</evidence>
<dbReference type="InterPro" id="IPR012296">
    <property type="entry name" value="Nuclease_put_TT1808"/>
</dbReference>
<feature type="domain" description="Putative restriction endonuclease" evidence="1">
    <location>
        <begin position="13"/>
        <end position="186"/>
    </location>
</feature>
<evidence type="ECO:0000313" key="3">
    <source>
        <dbReference type="Proteomes" id="UP000273811"/>
    </source>
</evidence>
<dbReference type="Proteomes" id="UP000273811">
    <property type="component" value="Unassembled WGS sequence"/>
</dbReference>
<evidence type="ECO:0000313" key="2">
    <source>
        <dbReference type="EMBL" id="RWR12445.1"/>
    </source>
</evidence>
<keyword evidence="2" id="KW-0378">Hydrolase</keyword>
<dbReference type="RefSeq" id="WP_120071865.1">
    <property type="nucleotide sequence ID" value="NZ_CP126113.1"/>
</dbReference>
<organism evidence="2 3">
    <name type="scientific">Siminovitchia fortis</name>
    <dbReference type="NCBI Taxonomy" id="254758"/>
    <lineage>
        <taxon>Bacteria</taxon>
        <taxon>Bacillati</taxon>
        <taxon>Bacillota</taxon>
        <taxon>Bacilli</taxon>
        <taxon>Bacillales</taxon>
        <taxon>Bacillaceae</taxon>
        <taxon>Siminovitchia</taxon>
    </lineage>
</organism>
<dbReference type="InterPro" id="IPR008538">
    <property type="entry name" value="Uma2"/>
</dbReference>
<dbReference type="PANTHER" id="PTHR36558">
    <property type="entry name" value="GLR1098 PROTEIN"/>
    <property type="match status" value="1"/>
</dbReference>
<dbReference type="CDD" id="cd06260">
    <property type="entry name" value="DUF820-like"/>
    <property type="match status" value="1"/>
</dbReference>